<gene>
    <name evidence="3" type="ORF">IC627_20265</name>
    <name evidence="2" type="ORF">PDPUS_2_01045</name>
</gene>
<sequence>MSGLPGLHSVEDFLGSLKHDQPDIKKGLEKLRVRVAPSKEFLIDYITLNLGLDLVLSYEQTLVAKSALALIQNNHLKVITKSDEVPLLTTLGKLCKSSKVFIDEGDELESASSKNEHLRVCVGEFKKLAAQTNAKSIKYDSEMSIKNDETEFLSPVQVPDDIAKFSRKLKTTWFENAVRRLAFHNLKSPRSEVEQSCKERLIPDRITMCKSLTLSCNIGLQWIYDTNKKKVFNRNGELYVVLGSSRVLCEALASYVSNEFSLNAESSIMIATLVKDIESEEEANEYLGEEKGIPELPNETKFNKPVYSHDSARGGLNL</sequence>
<dbReference type="RefSeq" id="WP_086958652.1">
    <property type="nucleotide sequence ID" value="NZ_AP018046.1"/>
</dbReference>
<protein>
    <submittedName>
        <fullName evidence="3">Uncharacterized protein</fullName>
    </submittedName>
</protein>
<proteinExistence type="predicted"/>
<dbReference type="EMBL" id="CP061855">
    <property type="protein sequence ID" value="QOD58128.1"/>
    <property type="molecule type" value="Genomic_DNA"/>
</dbReference>
<dbReference type="Proteomes" id="UP000516656">
    <property type="component" value="Chromosome 2"/>
</dbReference>
<evidence type="ECO:0000256" key="1">
    <source>
        <dbReference type="SAM" id="MobiDB-lite"/>
    </source>
</evidence>
<evidence type="ECO:0000313" key="5">
    <source>
        <dbReference type="Proteomes" id="UP000516656"/>
    </source>
</evidence>
<evidence type="ECO:0000313" key="2">
    <source>
        <dbReference type="EMBL" id="BAX55631.1"/>
    </source>
</evidence>
<reference evidence="4" key="2">
    <citation type="submission" date="2017-05" db="EMBL/GenBank/DDBJ databases">
        <title>Whole genome sequence of fish pathogenic bacteria, Photobacterium damselae subsp. piscicida, strain 91-197, isolated from hybrid striped bass (Morone sp.) in USA.</title>
        <authorList>
            <person name="Teru Y."/>
            <person name="Hikima J."/>
            <person name="Kono T."/>
            <person name="Sakai M."/>
            <person name="Takano T."/>
            <person name="Hawke J.P."/>
            <person name="Takeyama H."/>
            <person name="Aoki T."/>
        </authorList>
    </citation>
    <scope>NUCLEOTIDE SEQUENCE [LARGE SCALE GENOMIC DNA]</scope>
    <source>
        <strain evidence="4">91-197</strain>
    </source>
</reference>
<evidence type="ECO:0000313" key="3">
    <source>
        <dbReference type="EMBL" id="QOD58128.1"/>
    </source>
</evidence>
<dbReference type="AlphaFoldDB" id="A0A1V1VDK6"/>
<evidence type="ECO:0000313" key="4">
    <source>
        <dbReference type="Proteomes" id="UP000218676"/>
    </source>
</evidence>
<name>A0A1V1VDK6_PHODP</name>
<accession>A0A1V1VDK6</accession>
<organism evidence="3 5">
    <name type="scientific">Photobacterium damsela subsp. piscicida</name>
    <name type="common">Pasteurella piscicida</name>
    <dbReference type="NCBI Taxonomy" id="38294"/>
    <lineage>
        <taxon>Bacteria</taxon>
        <taxon>Pseudomonadati</taxon>
        <taxon>Pseudomonadota</taxon>
        <taxon>Gammaproteobacteria</taxon>
        <taxon>Vibrionales</taxon>
        <taxon>Vibrionaceae</taxon>
        <taxon>Photobacterium</taxon>
    </lineage>
</organism>
<reference evidence="2" key="1">
    <citation type="journal article" date="2017" name="Genome Announc.">
        <title>Whole-Genome Sequence of Photobacterium damselae subsp. piscicida Strain 91-197, Isolated from Hybrid Striped Bass (Morone sp.) in the United States.</title>
        <authorList>
            <person name="Teru Y."/>
            <person name="Hikima J."/>
            <person name="Kono T."/>
            <person name="Sakai M."/>
            <person name="Takano T."/>
            <person name="Hawke J.P."/>
            <person name="Takeyama H."/>
            <person name="Aoki T."/>
        </authorList>
    </citation>
    <scope>NUCLEOTIDE SEQUENCE</scope>
    <source>
        <strain evidence="2">91-197</strain>
    </source>
</reference>
<feature type="region of interest" description="Disordered" evidence="1">
    <location>
        <begin position="294"/>
        <end position="318"/>
    </location>
</feature>
<dbReference type="EMBL" id="AP018046">
    <property type="protein sequence ID" value="BAX55631.1"/>
    <property type="molecule type" value="Genomic_DNA"/>
</dbReference>
<dbReference type="Proteomes" id="UP000218676">
    <property type="component" value="Chromosome 2"/>
</dbReference>
<reference evidence="3 5" key="3">
    <citation type="submission" date="2020-09" db="EMBL/GenBank/DDBJ databases">
        <title>Complete, closed and curated genome sequences of Photobacterium damselae subsp. piscicida isolates from Australia indicate localised evolution and additional plasmid-borne pathogenicity mechanisms.</title>
        <authorList>
            <person name="Baseggio L."/>
            <person name="Silayeva O."/>
            <person name="Buller N."/>
            <person name="Landos M."/>
            <person name="Engelstaedter J."/>
            <person name="Barnes A.C."/>
        </authorList>
    </citation>
    <scope>NUCLEOTIDE SEQUENCE [LARGE SCALE GENOMIC DNA]</scope>
    <source>
        <strain evidence="3 5">AS-16-0540-1</strain>
    </source>
</reference>